<dbReference type="Proteomes" id="UP001157034">
    <property type="component" value="Unassembled WGS sequence"/>
</dbReference>
<accession>A0ABQ6K0R1</accession>
<dbReference type="RefSeq" id="WP_284253190.1">
    <property type="nucleotide sequence ID" value="NZ_BAAAQO010000003.1"/>
</dbReference>
<evidence type="ECO:0000256" key="1">
    <source>
        <dbReference type="SAM" id="Phobius"/>
    </source>
</evidence>
<keyword evidence="4" id="KW-1185">Reference proteome</keyword>
<keyword evidence="1" id="KW-1133">Transmembrane helix</keyword>
<comment type="caution">
    <text evidence="3">The sequence shown here is derived from an EMBL/GenBank/DDBJ whole genome shotgun (WGS) entry which is preliminary data.</text>
</comment>
<feature type="transmembrane region" description="Helical" evidence="1">
    <location>
        <begin position="66"/>
        <end position="89"/>
    </location>
</feature>
<dbReference type="Pfam" id="PF13559">
    <property type="entry name" value="DUF4129"/>
    <property type="match status" value="1"/>
</dbReference>
<reference evidence="4" key="1">
    <citation type="journal article" date="2019" name="Int. J. Syst. Evol. Microbiol.">
        <title>The Global Catalogue of Microorganisms (GCM) 10K type strain sequencing project: providing services to taxonomists for standard genome sequencing and annotation.</title>
        <authorList>
            <consortium name="The Broad Institute Genomics Platform"/>
            <consortium name="The Broad Institute Genome Sequencing Center for Infectious Disease"/>
            <person name="Wu L."/>
            <person name="Ma J."/>
        </authorList>
    </citation>
    <scope>NUCLEOTIDE SEQUENCE [LARGE SCALE GENOMIC DNA]</scope>
    <source>
        <strain evidence="4">NBRC 108894</strain>
    </source>
</reference>
<sequence length="227" mass="24585">MIAPWVRIDVPVDPSAPVAQYWLEQELSKAQYQAGRPGLFEQILRSFLDWLQSIVPTSGPRGFPDVSGLVSVLGIAALAAILVIVFVKYGAPRLNRRSRAGGELFGEDDDRDADALRRDAARAAAAGDYATAIADMFRALARRLDERAVVSSFPGTTARGFARGAGEAFPVAAGRLGVGASDFESVRYLGAAGTVEQWERIRMLEADLRDARPEHAESLQELAETVR</sequence>
<keyword evidence="1" id="KW-0812">Transmembrane</keyword>
<organism evidence="3 4">
    <name type="scientific">Pseudolysinimonas kribbensis</name>
    <dbReference type="NCBI Taxonomy" id="433641"/>
    <lineage>
        <taxon>Bacteria</taxon>
        <taxon>Bacillati</taxon>
        <taxon>Actinomycetota</taxon>
        <taxon>Actinomycetes</taxon>
        <taxon>Micrococcales</taxon>
        <taxon>Microbacteriaceae</taxon>
        <taxon>Pseudolysinimonas</taxon>
    </lineage>
</organism>
<name>A0ABQ6K0R1_9MICO</name>
<evidence type="ECO:0000313" key="4">
    <source>
        <dbReference type="Proteomes" id="UP001157034"/>
    </source>
</evidence>
<gene>
    <name evidence="3" type="ORF">GCM10025881_10200</name>
</gene>
<dbReference type="EMBL" id="BSVB01000001">
    <property type="protein sequence ID" value="GMA94196.1"/>
    <property type="molecule type" value="Genomic_DNA"/>
</dbReference>
<protein>
    <recommendedName>
        <fullName evidence="2">Protein-glutamine gamma-glutamyltransferase-like C-terminal domain-containing protein</fullName>
    </recommendedName>
</protein>
<evidence type="ECO:0000313" key="3">
    <source>
        <dbReference type="EMBL" id="GMA94196.1"/>
    </source>
</evidence>
<evidence type="ECO:0000259" key="2">
    <source>
        <dbReference type="Pfam" id="PF13559"/>
    </source>
</evidence>
<feature type="domain" description="Protein-glutamine gamma-glutamyltransferase-like C-terminal" evidence="2">
    <location>
        <begin position="137"/>
        <end position="202"/>
    </location>
</feature>
<proteinExistence type="predicted"/>
<keyword evidence="1" id="KW-0472">Membrane</keyword>
<dbReference type="InterPro" id="IPR025403">
    <property type="entry name" value="TgpA-like_C"/>
</dbReference>